<organism evidence="2 3">
    <name type="scientific">Ziziphus jujuba</name>
    <name type="common">Chinese jujube</name>
    <name type="synonym">Ziziphus sativa</name>
    <dbReference type="NCBI Taxonomy" id="326968"/>
    <lineage>
        <taxon>Eukaryota</taxon>
        <taxon>Viridiplantae</taxon>
        <taxon>Streptophyta</taxon>
        <taxon>Embryophyta</taxon>
        <taxon>Tracheophyta</taxon>
        <taxon>Spermatophyta</taxon>
        <taxon>Magnoliopsida</taxon>
        <taxon>eudicotyledons</taxon>
        <taxon>Gunneridae</taxon>
        <taxon>Pentapetalae</taxon>
        <taxon>rosids</taxon>
        <taxon>fabids</taxon>
        <taxon>Rosales</taxon>
        <taxon>Rhamnaceae</taxon>
        <taxon>Paliureae</taxon>
        <taxon>Ziziphus</taxon>
    </lineage>
</organism>
<dbReference type="Gene3D" id="1.25.10.10">
    <property type="entry name" value="Leucine-rich Repeat Variant"/>
    <property type="match status" value="1"/>
</dbReference>
<gene>
    <name evidence="3" type="primary">LOC132804162</name>
</gene>
<reference evidence="3" key="1">
    <citation type="submission" date="2025-08" db="UniProtKB">
        <authorList>
            <consortium name="RefSeq"/>
        </authorList>
    </citation>
    <scope>IDENTIFICATION</scope>
    <source>
        <tissue evidence="3">Seedling</tissue>
    </source>
</reference>
<dbReference type="InterPro" id="IPR011989">
    <property type="entry name" value="ARM-like"/>
</dbReference>
<dbReference type="PANTHER" id="PTHR20938">
    <property type="entry name" value="INTEGRATOR COMPLEX SUBUNIT 4"/>
    <property type="match status" value="1"/>
</dbReference>
<sequence length="690" mass="76781">MEEPHVPSTSSHSLNLSTNSSEETVSPNALASMRSLIVNPSTPESTISSIFETLTRSLQLSTNKLVLRHILKLLYDLASHHSSLSRLVFDSVRSHSLLSTESARLAVEALDVLASIAEHDRAALVPAMDELDEGFFASLCFSPSASLRPWLLRNAERLHVRPYLLFTVFLGFTKDPYPYVRKVALDGLVGLSKNGVIEDRGMIRGCYFRAVELLTDMEDCVRSAAVRTVCAWGQVLVASNPETKVYCSDDVFVKLCSMARDMSMEVRVEAFNALGKIEMVSEYILLQTLSKKVLGSKENICLGQYYTEQFEKLASDAAGALVHGLEDEFHEVRKSACHSLRTLTVLSAKFSVEVLNLLMDVLNDDSMVVRLEALETVHHMATADCLEVQETHMHMLLGSLVDKNSTIRSATRKILILVKLPVFKLFKLTVDALLENLETYPQDEADAFSILFHIGRNHGRFVLCIIEEISQQIEPTSESKLSFDSARVAGLLVLAISAPVLHDCNIPPIIFAYAVTFLGRISHALRDVMSQNTLLAYLSQRSRSTGLPTVEFREGHPCLWSSKSDVPENSSNENFGSFPMELQEKRDGTSKMQSPIMKESRKLATPLVEYQLEVHDEVIDSMNAILVKVKDLWPFVQSGHVNRVLRTLRGCKEELATFTSKTLAPAGVLIFTLLYLKTIEVLVKTGGLEN</sequence>
<feature type="region of interest" description="Disordered" evidence="1">
    <location>
        <begin position="1"/>
        <end position="25"/>
    </location>
</feature>
<proteinExistence type="predicted"/>
<protein>
    <submittedName>
        <fullName evidence="3">Protein SIEL isoform X2</fullName>
    </submittedName>
</protein>
<evidence type="ECO:0000256" key="1">
    <source>
        <dbReference type="SAM" id="MobiDB-lite"/>
    </source>
</evidence>
<name>A0ABM4ABQ8_ZIZJJ</name>
<evidence type="ECO:0000313" key="2">
    <source>
        <dbReference type="Proteomes" id="UP001652623"/>
    </source>
</evidence>
<accession>A0ABM4ABQ8</accession>
<dbReference type="GeneID" id="132804162"/>
<evidence type="ECO:0000313" key="3">
    <source>
        <dbReference type="RefSeq" id="XP_060674161.1"/>
    </source>
</evidence>
<dbReference type="RefSeq" id="XP_060674161.1">
    <property type="nucleotide sequence ID" value="XM_060818178.1"/>
</dbReference>
<dbReference type="Proteomes" id="UP001652623">
    <property type="component" value="Chromosome 6"/>
</dbReference>
<dbReference type="SUPFAM" id="SSF48371">
    <property type="entry name" value="ARM repeat"/>
    <property type="match status" value="1"/>
</dbReference>
<dbReference type="InterPro" id="IPR016024">
    <property type="entry name" value="ARM-type_fold"/>
</dbReference>
<feature type="compositionally biased region" description="Low complexity" evidence="1">
    <location>
        <begin position="8"/>
        <end position="21"/>
    </location>
</feature>
<keyword evidence="2" id="KW-1185">Reference proteome</keyword>
<dbReference type="PANTHER" id="PTHR20938:SF0">
    <property type="entry name" value="INTEGRATOR COMPLEX SUBUNIT 4"/>
    <property type="match status" value="1"/>
</dbReference>